<feature type="domain" description="Integral membrane bound transporter" evidence="6">
    <location>
        <begin position="228"/>
        <end position="359"/>
    </location>
</feature>
<keyword evidence="4 5" id="KW-0472">Membrane</keyword>
<evidence type="ECO:0000259" key="6">
    <source>
        <dbReference type="Pfam" id="PF13515"/>
    </source>
</evidence>
<comment type="caution">
    <text evidence="7">The sequence shown here is derived from an EMBL/GenBank/DDBJ whole genome shotgun (WGS) entry which is preliminary data.</text>
</comment>
<accession>A0A8J3VH42</accession>
<feature type="transmembrane region" description="Helical" evidence="5">
    <location>
        <begin position="316"/>
        <end position="334"/>
    </location>
</feature>
<evidence type="ECO:0000256" key="4">
    <source>
        <dbReference type="ARBA" id="ARBA00023136"/>
    </source>
</evidence>
<name>A0A8J3VH42_9ACTN</name>
<feature type="transmembrane region" description="Helical" evidence="5">
    <location>
        <begin position="137"/>
        <end position="155"/>
    </location>
</feature>
<comment type="subcellular location">
    <subcellularLocation>
        <location evidence="1">Membrane</location>
        <topology evidence="1">Multi-pass membrane protein</topology>
    </subcellularLocation>
</comment>
<feature type="transmembrane region" description="Helical" evidence="5">
    <location>
        <begin position="167"/>
        <end position="188"/>
    </location>
</feature>
<organism evidence="7 8">
    <name type="scientific">Rhizocola hellebori</name>
    <dbReference type="NCBI Taxonomy" id="1392758"/>
    <lineage>
        <taxon>Bacteria</taxon>
        <taxon>Bacillati</taxon>
        <taxon>Actinomycetota</taxon>
        <taxon>Actinomycetes</taxon>
        <taxon>Micromonosporales</taxon>
        <taxon>Micromonosporaceae</taxon>
        <taxon>Rhizocola</taxon>
    </lineage>
</organism>
<dbReference type="AlphaFoldDB" id="A0A8J3VH42"/>
<evidence type="ECO:0000256" key="2">
    <source>
        <dbReference type="ARBA" id="ARBA00022692"/>
    </source>
</evidence>
<feature type="transmembrane region" description="Helical" evidence="5">
    <location>
        <begin position="86"/>
        <end position="104"/>
    </location>
</feature>
<feature type="transmembrane region" description="Helical" evidence="5">
    <location>
        <begin position="37"/>
        <end position="54"/>
    </location>
</feature>
<evidence type="ECO:0000313" key="7">
    <source>
        <dbReference type="EMBL" id="GIH05847.1"/>
    </source>
</evidence>
<gene>
    <name evidence="7" type="ORF">Rhe02_39140</name>
</gene>
<dbReference type="Pfam" id="PF13515">
    <property type="entry name" value="FUSC_2"/>
    <property type="match status" value="1"/>
</dbReference>
<feature type="transmembrane region" description="Helical" evidence="5">
    <location>
        <begin position="346"/>
        <end position="366"/>
    </location>
</feature>
<keyword evidence="2 5" id="KW-0812">Transmembrane</keyword>
<evidence type="ECO:0000256" key="5">
    <source>
        <dbReference type="SAM" id="Phobius"/>
    </source>
</evidence>
<evidence type="ECO:0000256" key="3">
    <source>
        <dbReference type="ARBA" id="ARBA00022989"/>
    </source>
</evidence>
<feature type="transmembrane region" description="Helical" evidence="5">
    <location>
        <begin position="266"/>
        <end position="284"/>
    </location>
</feature>
<evidence type="ECO:0000313" key="8">
    <source>
        <dbReference type="Proteomes" id="UP000612899"/>
    </source>
</evidence>
<evidence type="ECO:0000256" key="1">
    <source>
        <dbReference type="ARBA" id="ARBA00004141"/>
    </source>
</evidence>
<sequence>MASATGREERPVHGGKAASWLSKVFELNPAAINWPRAVMALDIMLVPLVVFWAIGHEEYLLSALFGVVFTALADPGGSYGHRLSHTGIFALIGAGLTALGFGLGGDAWGWLVLAAFAVTLVAGLGVMFGVHRFVTAYLLNAWFIIALSLAASFDHDARLTSHTWAQALAWVGGSALWIALSFGAWLIRGRHDQPQPFTELPGDTSRRKLTAPLIMFALIRAVAIAITFTLAFGLDLSHGYWMPIAAIVAIKASLDQTTIAAAQRLAGALIGAAAAALLLLIPASEHGLRIFVVDRGLEVVALVLLMHGVAIRFWNYALYCGIITAAALILVDLPHPSNYAAEGERVLWTLCGVGIGVLVMLLAGLLTKRTAKKRLHNSTHARSA</sequence>
<keyword evidence="3 5" id="KW-1133">Transmembrane helix</keyword>
<feature type="transmembrane region" description="Helical" evidence="5">
    <location>
        <begin position="209"/>
        <end position="232"/>
    </location>
</feature>
<reference evidence="7" key="1">
    <citation type="submission" date="2021-01" db="EMBL/GenBank/DDBJ databases">
        <title>Whole genome shotgun sequence of Rhizocola hellebori NBRC 109834.</title>
        <authorList>
            <person name="Komaki H."/>
            <person name="Tamura T."/>
        </authorList>
    </citation>
    <scope>NUCLEOTIDE SEQUENCE</scope>
    <source>
        <strain evidence="7">NBRC 109834</strain>
    </source>
</reference>
<dbReference type="GO" id="GO:0016020">
    <property type="term" value="C:membrane"/>
    <property type="evidence" value="ECO:0007669"/>
    <property type="project" value="UniProtKB-SubCell"/>
</dbReference>
<proteinExistence type="predicted"/>
<dbReference type="RefSeq" id="WP_203909679.1">
    <property type="nucleotide sequence ID" value="NZ_BONY01000022.1"/>
</dbReference>
<dbReference type="InterPro" id="IPR049453">
    <property type="entry name" value="Memb_transporter_dom"/>
</dbReference>
<feature type="transmembrane region" description="Helical" evidence="5">
    <location>
        <begin position="60"/>
        <end position="79"/>
    </location>
</feature>
<keyword evidence="8" id="KW-1185">Reference proteome</keyword>
<dbReference type="EMBL" id="BONY01000022">
    <property type="protein sequence ID" value="GIH05847.1"/>
    <property type="molecule type" value="Genomic_DNA"/>
</dbReference>
<dbReference type="Proteomes" id="UP000612899">
    <property type="component" value="Unassembled WGS sequence"/>
</dbReference>
<feature type="transmembrane region" description="Helical" evidence="5">
    <location>
        <begin position="110"/>
        <end position="130"/>
    </location>
</feature>
<protein>
    <recommendedName>
        <fullName evidence="6">Integral membrane bound transporter domain-containing protein</fullName>
    </recommendedName>
</protein>